<protein>
    <submittedName>
        <fullName evidence="9">BED-type domain-containing protein</fullName>
    </submittedName>
</protein>
<reference evidence="10" key="1">
    <citation type="submission" date="2010-08" db="EMBL/GenBank/DDBJ databases">
        <authorList>
            <consortium name="Caenorhabditis japonica Sequencing Consortium"/>
            <person name="Wilson R.K."/>
        </authorList>
    </citation>
    <scope>NUCLEOTIDE SEQUENCE [LARGE SCALE GENOMIC DNA]</scope>
    <source>
        <strain evidence="10">DF5081</strain>
    </source>
</reference>
<evidence type="ECO:0000313" key="9">
    <source>
        <dbReference type="EnsemblMetazoa" id="CJA06113c.1"/>
    </source>
</evidence>
<dbReference type="Pfam" id="PF02892">
    <property type="entry name" value="zf-BED"/>
    <property type="match status" value="1"/>
</dbReference>
<dbReference type="PANTHER" id="PTHR46481:SF10">
    <property type="entry name" value="ZINC FINGER BED DOMAIN-CONTAINING PROTEIN 39"/>
    <property type="match status" value="1"/>
</dbReference>
<evidence type="ECO:0000256" key="2">
    <source>
        <dbReference type="ARBA" id="ARBA00022723"/>
    </source>
</evidence>
<organism evidence="9 10">
    <name type="scientific">Caenorhabditis japonica</name>
    <dbReference type="NCBI Taxonomy" id="281687"/>
    <lineage>
        <taxon>Eukaryota</taxon>
        <taxon>Metazoa</taxon>
        <taxon>Ecdysozoa</taxon>
        <taxon>Nematoda</taxon>
        <taxon>Chromadorea</taxon>
        <taxon>Rhabditida</taxon>
        <taxon>Rhabditina</taxon>
        <taxon>Rhabditomorpha</taxon>
        <taxon>Rhabditoidea</taxon>
        <taxon>Rhabditidae</taxon>
        <taxon>Peloderinae</taxon>
        <taxon>Caenorhabditis</taxon>
    </lineage>
</organism>
<dbReference type="GO" id="GO:0009791">
    <property type="term" value="P:post-embryonic development"/>
    <property type="evidence" value="ECO:0007669"/>
    <property type="project" value="UniProtKB-ARBA"/>
</dbReference>
<evidence type="ECO:0000256" key="3">
    <source>
        <dbReference type="ARBA" id="ARBA00022771"/>
    </source>
</evidence>
<evidence type="ECO:0000256" key="1">
    <source>
        <dbReference type="ARBA" id="ARBA00004123"/>
    </source>
</evidence>
<keyword evidence="4" id="KW-0862">Zinc</keyword>
<keyword evidence="10" id="KW-1185">Reference proteome</keyword>
<evidence type="ECO:0000256" key="6">
    <source>
        <dbReference type="ARBA" id="ARBA00023163"/>
    </source>
</evidence>
<feature type="domain" description="BED-type" evidence="8">
    <location>
        <begin position="3"/>
        <end position="47"/>
    </location>
</feature>
<reference evidence="9" key="2">
    <citation type="submission" date="2022-06" db="UniProtKB">
        <authorList>
            <consortium name="EnsemblMetazoa"/>
        </authorList>
    </citation>
    <scope>IDENTIFICATION</scope>
    <source>
        <strain evidence="9">DF5081</strain>
    </source>
</reference>
<dbReference type="SUPFAM" id="SSF57667">
    <property type="entry name" value="beta-beta-alpha zinc fingers"/>
    <property type="match status" value="1"/>
</dbReference>
<dbReference type="GO" id="GO:0003677">
    <property type="term" value="F:DNA binding"/>
    <property type="evidence" value="ECO:0007669"/>
    <property type="project" value="InterPro"/>
</dbReference>
<name>A0A8R1HMV8_CAEJA</name>
<evidence type="ECO:0000313" key="10">
    <source>
        <dbReference type="Proteomes" id="UP000005237"/>
    </source>
</evidence>
<dbReference type="AlphaFoldDB" id="A0A8R1HMV8"/>
<dbReference type="InterPro" id="IPR003656">
    <property type="entry name" value="Znf_BED"/>
</dbReference>
<evidence type="ECO:0000256" key="7">
    <source>
        <dbReference type="ARBA" id="ARBA00023242"/>
    </source>
</evidence>
<dbReference type="SUPFAM" id="SSF140996">
    <property type="entry name" value="Hermes dimerisation domain"/>
    <property type="match status" value="1"/>
</dbReference>
<keyword evidence="6" id="KW-0804">Transcription</keyword>
<dbReference type="InterPro" id="IPR052035">
    <property type="entry name" value="ZnF_BED_domain_contain"/>
</dbReference>
<dbReference type="Proteomes" id="UP000005237">
    <property type="component" value="Unassembled WGS sequence"/>
</dbReference>
<evidence type="ECO:0000256" key="5">
    <source>
        <dbReference type="ARBA" id="ARBA00023015"/>
    </source>
</evidence>
<keyword evidence="3" id="KW-0863">Zinc-finger</keyword>
<sequence>MTSPVWKVFDKPIDSSQKVVGCPLYRRQLRYNNSTSNIIAHLKNMHPDEYAKKTKAARRSSLFEEKPNLKRIHQENENEPTNQSTDECLANFICTSASSFRIVENLEFQSFVRTLSSQYALPSANTLRRYIDTENEKYTNDMKKHFKNFKSFVLVTDGFSDRKHDHSFYSVHLLFVNENYEREMHLIGVETVSGPGTSINISNALIALLERVNLKLSDCMAVISDGARVLQCLSQTHNLLKTASLLKTTEPLPLPLSPTRWASIFLLFKNYYANITAFGSFSGLQSYLLTPPELNITQESLTILRPLYITMRRLEKDESFGSEIIPCMLSNLDEIQQTQSPLARKLAKIDVYLENDFILMQLLLDPRFAYVPNLTGNKSWKDAEISVSEFFSTDIPTTPSSNTVIQSKELGVENFLRKQLGNSCDHATTLEVS</sequence>
<comment type="subcellular location">
    <subcellularLocation>
        <location evidence="1">Nucleus</location>
    </subcellularLocation>
</comment>
<dbReference type="GO" id="GO:0005634">
    <property type="term" value="C:nucleus"/>
    <property type="evidence" value="ECO:0007669"/>
    <property type="project" value="UniProtKB-SubCell"/>
</dbReference>
<dbReference type="EnsemblMetazoa" id="CJA06113c.1">
    <property type="protein sequence ID" value="CJA06113c.1"/>
    <property type="gene ID" value="WBGene00125317"/>
</dbReference>
<proteinExistence type="predicted"/>
<dbReference type="PANTHER" id="PTHR46481">
    <property type="entry name" value="ZINC FINGER BED DOMAIN-CONTAINING PROTEIN 4"/>
    <property type="match status" value="1"/>
</dbReference>
<evidence type="ECO:0000259" key="8">
    <source>
        <dbReference type="Pfam" id="PF02892"/>
    </source>
</evidence>
<evidence type="ECO:0000256" key="4">
    <source>
        <dbReference type="ARBA" id="ARBA00022833"/>
    </source>
</evidence>
<dbReference type="InterPro" id="IPR012337">
    <property type="entry name" value="RNaseH-like_sf"/>
</dbReference>
<accession>A0A8R1HMV8</accession>
<dbReference type="GO" id="GO:0008270">
    <property type="term" value="F:zinc ion binding"/>
    <property type="evidence" value="ECO:0007669"/>
    <property type="project" value="UniProtKB-KW"/>
</dbReference>
<dbReference type="InterPro" id="IPR036236">
    <property type="entry name" value="Znf_C2H2_sf"/>
</dbReference>
<keyword evidence="7" id="KW-0539">Nucleus</keyword>
<dbReference type="SUPFAM" id="SSF53098">
    <property type="entry name" value="Ribonuclease H-like"/>
    <property type="match status" value="1"/>
</dbReference>
<keyword evidence="5" id="KW-0805">Transcription regulation</keyword>
<dbReference type="SMART" id="SM00614">
    <property type="entry name" value="ZnF_BED"/>
    <property type="match status" value="1"/>
</dbReference>
<keyword evidence="2" id="KW-0479">Metal-binding</keyword>